<keyword evidence="5" id="KW-1185">Reference proteome</keyword>
<evidence type="ECO:0000259" key="3">
    <source>
        <dbReference type="PROSITE" id="PS50043"/>
    </source>
</evidence>
<dbReference type="SUPFAM" id="SSF48452">
    <property type="entry name" value="TPR-like"/>
    <property type="match status" value="1"/>
</dbReference>
<dbReference type="GO" id="GO:0005737">
    <property type="term" value="C:cytoplasm"/>
    <property type="evidence" value="ECO:0007669"/>
    <property type="project" value="TreeGrafter"/>
</dbReference>
<dbReference type="GO" id="GO:0005524">
    <property type="term" value="F:ATP binding"/>
    <property type="evidence" value="ECO:0007669"/>
    <property type="project" value="UniProtKB-KW"/>
</dbReference>
<comment type="caution">
    <text evidence="4">The sequence shown here is derived from an EMBL/GenBank/DDBJ whole genome shotgun (WGS) entry which is preliminary data.</text>
</comment>
<dbReference type="InterPro" id="IPR016032">
    <property type="entry name" value="Sig_transdc_resp-reg_C-effctor"/>
</dbReference>
<keyword evidence="2" id="KW-0067">ATP-binding</keyword>
<dbReference type="EMBL" id="BMMK01000005">
    <property type="protein sequence ID" value="GGM46290.1"/>
    <property type="molecule type" value="Genomic_DNA"/>
</dbReference>
<dbReference type="InterPro" id="IPR011990">
    <property type="entry name" value="TPR-like_helical_dom_sf"/>
</dbReference>
<dbReference type="PANTHER" id="PTHR16305:SF35">
    <property type="entry name" value="TRANSCRIPTIONAL ACTIVATOR DOMAIN"/>
    <property type="match status" value="1"/>
</dbReference>
<dbReference type="Proteomes" id="UP000637578">
    <property type="component" value="Unassembled WGS sequence"/>
</dbReference>
<reference evidence="4" key="2">
    <citation type="submission" date="2020-09" db="EMBL/GenBank/DDBJ databases">
        <authorList>
            <person name="Sun Q."/>
            <person name="Zhou Y."/>
        </authorList>
    </citation>
    <scope>NUCLEOTIDE SEQUENCE</scope>
    <source>
        <strain evidence="4">CGMCC 4.5737</strain>
    </source>
</reference>
<dbReference type="PANTHER" id="PTHR16305">
    <property type="entry name" value="TESTICULAR SOLUBLE ADENYLYL CYCLASE"/>
    <property type="match status" value="1"/>
</dbReference>
<dbReference type="Gene3D" id="1.10.10.10">
    <property type="entry name" value="Winged helix-like DNA-binding domain superfamily/Winged helix DNA-binding domain"/>
    <property type="match status" value="1"/>
</dbReference>
<dbReference type="GO" id="GO:0006355">
    <property type="term" value="P:regulation of DNA-templated transcription"/>
    <property type="evidence" value="ECO:0007669"/>
    <property type="project" value="InterPro"/>
</dbReference>
<dbReference type="GO" id="GO:0004016">
    <property type="term" value="F:adenylate cyclase activity"/>
    <property type="evidence" value="ECO:0007669"/>
    <property type="project" value="TreeGrafter"/>
</dbReference>
<dbReference type="AlphaFoldDB" id="A0A8J3C738"/>
<organism evidence="4 5">
    <name type="scientific">Longimycelium tulufanense</name>
    <dbReference type="NCBI Taxonomy" id="907463"/>
    <lineage>
        <taxon>Bacteria</taxon>
        <taxon>Bacillati</taxon>
        <taxon>Actinomycetota</taxon>
        <taxon>Actinomycetes</taxon>
        <taxon>Pseudonocardiales</taxon>
        <taxon>Pseudonocardiaceae</taxon>
        <taxon>Longimycelium</taxon>
    </lineage>
</organism>
<dbReference type="SMART" id="SM00028">
    <property type="entry name" value="TPR"/>
    <property type="match status" value="2"/>
</dbReference>
<dbReference type="InterPro" id="IPR041664">
    <property type="entry name" value="AAA_16"/>
</dbReference>
<dbReference type="GO" id="GO:0003677">
    <property type="term" value="F:DNA binding"/>
    <property type="evidence" value="ECO:0007669"/>
    <property type="project" value="InterPro"/>
</dbReference>
<name>A0A8J3C738_9PSEU</name>
<evidence type="ECO:0000313" key="4">
    <source>
        <dbReference type="EMBL" id="GGM46290.1"/>
    </source>
</evidence>
<reference evidence="4" key="1">
    <citation type="journal article" date="2014" name="Int. J. Syst. Evol. Microbiol.">
        <title>Complete genome sequence of Corynebacterium casei LMG S-19264T (=DSM 44701T), isolated from a smear-ripened cheese.</title>
        <authorList>
            <consortium name="US DOE Joint Genome Institute (JGI-PGF)"/>
            <person name="Walter F."/>
            <person name="Albersmeier A."/>
            <person name="Kalinowski J."/>
            <person name="Ruckert C."/>
        </authorList>
    </citation>
    <scope>NUCLEOTIDE SEQUENCE</scope>
    <source>
        <strain evidence="4">CGMCC 4.5737</strain>
    </source>
</reference>
<gene>
    <name evidence="4" type="ORF">GCM10012275_16670</name>
</gene>
<dbReference type="PROSITE" id="PS50043">
    <property type="entry name" value="HTH_LUXR_2"/>
    <property type="match status" value="1"/>
</dbReference>
<dbReference type="InterPro" id="IPR000792">
    <property type="entry name" value="Tscrpt_reg_LuxR_C"/>
</dbReference>
<accession>A0A8J3C738</accession>
<feature type="domain" description="HTH luxR-type" evidence="3">
    <location>
        <begin position="840"/>
        <end position="904"/>
    </location>
</feature>
<evidence type="ECO:0000313" key="5">
    <source>
        <dbReference type="Proteomes" id="UP000637578"/>
    </source>
</evidence>
<dbReference type="Pfam" id="PF00196">
    <property type="entry name" value="GerE"/>
    <property type="match status" value="1"/>
</dbReference>
<dbReference type="CDD" id="cd06170">
    <property type="entry name" value="LuxR_C_like"/>
    <property type="match status" value="1"/>
</dbReference>
<dbReference type="InterPro" id="IPR036388">
    <property type="entry name" value="WH-like_DNA-bd_sf"/>
</dbReference>
<dbReference type="InterPro" id="IPR019734">
    <property type="entry name" value="TPR_rpt"/>
</dbReference>
<dbReference type="Gene3D" id="1.25.40.10">
    <property type="entry name" value="Tetratricopeptide repeat domain"/>
    <property type="match status" value="1"/>
</dbReference>
<evidence type="ECO:0000256" key="2">
    <source>
        <dbReference type="ARBA" id="ARBA00022840"/>
    </source>
</evidence>
<dbReference type="SMART" id="SM00421">
    <property type="entry name" value="HTH_LUXR"/>
    <property type="match status" value="1"/>
</dbReference>
<dbReference type="SUPFAM" id="SSF46894">
    <property type="entry name" value="C-terminal effector domain of the bipartite response regulators"/>
    <property type="match status" value="1"/>
</dbReference>
<dbReference type="PRINTS" id="PR00038">
    <property type="entry name" value="HTHLUXR"/>
</dbReference>
<protein>
    <submittedName>
        <fullName evidence="4">LuxR family transcriptional regulator</fullName>
    </submittedName>
</protein>
<keyword evidence="1" id="KW-0547">Nucleotide-binding</keyword>
<dbReference type="SUPFAM" id="SSF52540">
    <property type="entry name" value="P-loop containing nucleoside triphosphate hydrolases"/>
    <property type="match status" value="1"/>
</dbReference>
<proteinExistence type="predicted"/>
<evidence type="ECO:0000256" key="1">
    <source>
        <dbReference type="ARBA" id="ARBA00022741"/>
    </source>
</evidence>
<dbReference type="InterPro" id="IPR027417">
    <property type="entry name" value="P-loop_NTPase"/>
</dbReference>
<dbReference type="Pfam" id="PF13191">
    <property type="entry name" value="AAA_16"/>
    <property type="match status" value="1"/>
</dbReference>
<sequence>MHGEPGIGKSALLTAVGQLAAELGFDVGTASGLPLEGEFAFGVIRQLLNDLLPARGDEYSGLFDQVGQRREAHYDNDVAQVDTELIQATLHSIHLITTSLAERKPLLLVVDDAHLADAPSLRYLGYAARRLSGMPVMIALGVTDGELVRDEASLTELTLAAHRVRLDGLSPADVAQVLRDVGGHRPRTGLVEACHEVTGGNPFLVHELWATLRRRVARRSTPPSVHDVMTLGAPTVAERLRSRLRNFPYAVELARAVAILDDNVQLRQAASLARLDVDAARAALDVLVRMRVLQDRHPLRFTHSLVRRAVLEELPLGTRMFGHSRAAELLHTEGAADDVVAAHLLQAGAPTERWQVDVLHHTARRALRQGAPDVAATHLRHVVDAPLSRARRAEVLGMLGNAELIFDHAAGMATLREAMAHATEPTLRAGVALSLIQALQAVDAYEEAGTVAEEALACLGSDHPDLAWQLRRMVFTAALMRRHTVSAAHAQRERLFAEVPDEPRLRREWLGFFAVQYARRGRHRELVVRYAKEALSPFELAILSPPGYFPLWSLLEADELDFVTEFCRDVGQRALDHGLLRPAALVHLLRGSVYRLHGDLPAAAAELTQAMELFEEWGVPPGDHDRSLCGMELLLTTVDQGEYETAERWVRRMGISGALPELFRNNFLLLARGRLRVATGDVDGGLADLLECGSRARSWQIENPMTLPWRAEAALAHLARGEQEQARELAARDLVAARAWGTARPVGVALRVLGAASEPAAAVPVLTEAVEVLRRSPARLPLAHALFDLGVAQQGLHRPAEARNHLLAAAELARDCGANPLVQRAEAQLMSVEPATSAADRFARAGLTGQEGRAAELAVEGLTNREIAARMYVTVRCVEFHLSNVYRKLGIDGRPQLRTTLESL</sequence>